<dbReference type="Proteomes" id="UP000426265">
    <property type="component" value="Unassembled WGS sequence"/>
</dbReference>
<evidence type="ECO:0000313" key="3">
    <source>
        <dbReference type="EMBL" id="VYS52287.1"/>
    </source>
</evidence>
<name>A0A654ESK5_ARATH</name>
<dbReference type="RefSeq" id="NP_973448.1">
    <property type="nucleotide sequence ID" value="NM_201719.1"/>
</dbReference>
<dbReference type="GeneID" id="2745517"/>
<dbReference type="AlphaFoldDB" id="A0A654ESK5"/>
<dbReference type="EMBL" id="CACRSJ010000105">
    <property type="protein sequence ID" value="VYS52287.1"/>
    <property type="molecule type" value="Genomic_DNA"/>
</dbReference>
<evidence type="ECO:0000313" key="2">
    <source>
        <dbReference type="EMBL" id="CAA0360434.1"/>
    </source>
</evidence>
<dbReference type="ExpressionAtlas" id="A0A654ESK5">
    <property type="expression patterns" value="baseline"/>
</dbReference>
<sequence>MTFADLPHDLELEILSREFQPHLQKNCKLLANDGILYLEIQDSSRRTCVKQQRIQIKADL</sequence>
<organism evidence="3 4">
    <name type="scientific">Arabidopsis thaliana</name>
    <name type="common">Mouse-ear cress</name>
    <dbReference type="NCBI Taxonomy" id="3702"/>
    <lineage>
        <taxon>Eukaryota</taxon>
        <taxon>Viridiplantae</taxon>
        <taxon>Streptophyta</taxon>
        <taxon>Embryophyta</taxon>
        <taxon>Tracheophyta</taxon>
        <taxon>Spermatophyta</taxon>
        <taxon>Magnoliopsida</taxon>
        <taxon>eudicotyledons</taxon>
        <taxon>Gunneridae</taxon>
        <taxon>Pentapetalae</taxon>
        <taxon>rosids</taxon>
        <taxon>malvids</taxon>
        <taxon>Brassicales</taxon>
        <taxon>Brassicaceae</taxon>
        <taxon>Camelineae</taxon>
        <taxon>Arabidopsis</taxon>
    </lineage>
</organism>
<evidence type="ECO:0000313" key="5">
    <source>
        <dbReference type="Proteomes" id="UP000434276"/>
    </source>
</evidence>
<dbReference type="Araport" id="AT2G13126"/>
<evidence type="ECO:0000313" key="4">
    <source>
        <dbReference type="Proteomes" id="UP000426265"/>
    </source>
</evidence>
<dbReference type="KEGG" id="ath:AT2G13126"/>
<dbReference type="EMBL" id="CACSHJ010000088">
    <property type="protein sequence ID" value="CAA0360434.1"/>
    <property type="molecule type" value="Genomic_DNA"/>
</dbReference>
<evidence type="ECO:0000313" key="1">
    <source>
        <dbReference type="Araport" id="AT2G13126"/>
    </source>
</evidence>
<protein>
    <submittedName>
        <fullName evidence="3">Uncharacterized protein</fullName>
    </submittedName>
</protein>
<accession>A0A654ESK5</accession>
<proteinExistence type="predicted"/>
<reference evidence="3 4" key="1">
    <citation type="submission" date="2019-11" db="EMBL/GenBank/DDBJ databases">
        <authorList>
            <person name="Jiao W.-B."/>
            <person name="Schneeberger K."/>
        </authorList>
    </citation>
    <scope>NUCLEOTIDE SEQUENCE [LARGE SCALE GENOMIC DNA]</scope>
    <source>
        <strain evidence="4">cv. An-1</strain>
        <strain evidence="5">cv. C24</strain>
    </source>
</reference>
<dbReference type="Proteomes" id="UP000434276">
    <property type="component" value="Unassembled WGS sequence"/>
</dbReference>
<gene>
    <name evidence="1" type="ordered locus">At2g13126</name>
    <name evidence="3" type="ORF">AN1_LOCUS7749</name>
    <name evidence="2" type="ORF">C24_LOCUS7608</name>
</gene>